<evidence type="ECO:0000313" key="1">
    <source>
        <dbReference type="EMBL" id="GAI40287.1"/>
    </source>
</evidence>
<comment type="caution">
    <text evidence="1">The sequence shown here is derived from an EMBL/GenBank/DDBJ whole genome shotgun (WGS) entry which is preliminary data.</text>
</comment>
<dbReference type="EMBL" id="BARV01029028">
    <property type="protein sequence ID" value="GAI40287.1"/>
    <property type="molecule type" value="Genomic_DNA"/>
</dbReference>
<dbReference type="AlphaFoldDB" id="X1N8D7"/>
<proteinExistence type="predicted"/>
<protein>
    <submittedName>
        <fullName evidence="1">Uncharacterized protein</fullName>
    </submittedName>
</protein>
<gene>
    <name evidence="1" type="ORF">S06H3_46357</name>
</gene>
<accession>X1N8D7</accession>
<reference evidence="1" key="1">
    <citation type="journal article" date="2014" name="Front. Microbiol.">
        <title>High frequency of phylogenetically diverse reductive dehalogenase-homologous genes in deep subseafloor sedimentary metagenomes.</title>
        <authorList>
            <person name="Kawai M."/>
            <person name="Futagami T."/>
            <person name="Toyoda A."/>
            <person name="Takaki Y."/>
            <person name="Nishi S."/>
            <person name="Hori S."/>
            <person name="Arai W."/>
            <person name="Tsubouchi T."/>
            <person name="Morono Y."/>
            <person name="Uchiyama I."/>
            <person name="Ito T."/>
            <person name="Fujiyama A."/>
            <person name="Inagaki F."/>
            <person name="Takami H."/>
        </authorList>
    </citation>
    <scope>NUCLEOTIDE SEQUENCE</scope>
    <source>
        <strain evidence="1">Expedition CK06-06</strain>
    </source>
</reference>
<name>X1N8D7_9ZZZZ</name>
<feature type="non-terminal residue" evidence="1">
    <location>
        <position position="1"/>
    </location>
</feature>
<organism evidence="1">
    <name type="scientific">marine sediment metagenome</name>
    <dbReference type="NCBI Taxonomy" id="412755"/>
    <lineage>
        <taxon>unclassified sequences</taxon>
        <taxon>metagenomes</taxon>
        <taxon>ecological metagenomes</taxon>
    </lineage>
</organism>
<sequence>RIRLAQNYEFDIVKEVLFIYYFHKGNISNTLEMIKRREDIAKIMNKWKRLYSKYPKAHSNRLRFNGTMYMINGKTAEAKESFLESIKVYPLNWRSYLYFLVSFLGSSVYKKLTYAKARVKHFLGI</sequence>